<dbReference type="Proteomes" id="UP001183585">
    <property type="component" value="Unassembled WGS sequence"/>
</dbReference>
<comment type="caution">
    <text evidence="2">The sequence shown here is derived from an EMBL/GenBank/DDBJ whole genome shotgun (WGS) entry which is preliminary data.</text>
</comment>
<evidence type="ECO:0000313" key="3">
    <source>
        <dbReference type="Proteomes" id="UP001183585"/>
    </source>
</evidence>
<dbReference type="EMBL" id="JAVDYE010000001">
    <property type="protein sequence ID" value="MDR7380595.1"/>
    <property type="molecule type" value="Genomic_DNA"/>
</dbReference>
<accession>A0ABU2CGY5</accession>
<keyword evidence="1" id="KW-0732">Signal</keyword>
<dbReference type="RefSeq" id="WP_274992529.1">
    <property type="nucleotide sequence ID" value="NZ_JAJQQP010000002.1"/>
</dbReference>
<organism evidence="2 3">
    <name type="scientific">Promicromonospora iranensis</name>
    <dbReference type="NCBI Taxonomy" id="1105144"/>
    <lineage>
        <taxon>Bacteria</taxon>
        <taxon>Bacillati</taxon>
        <taxon>Actinomycetota</taxon>
        <taxon>Actinomycetes</taxon>
        <taxon>Micrococcales</taxon>
        <taxon>Promicromonosporaceae</taxon>
        <taxon>Promicromonospora</taxon>
    </lineage>
</organism>
<keyword evidence="3" id="KW-1185">Reference proteome</keyword>
<protein>
    <recommendedName>
        <fullName evidence="4">Secreted protein</fullName>
    </recommendedName>
</protein>
<reference evidence="2 3" key="1">
    <citation type="submission" date="2023-07" db="EMBL/GenBank/DDBJ databases">
        <title>Sequencing the genomes of 1000 actinobacteria strains.</title>
        <authorList>
            <person name="Klenk H.-P."/>
        </authorList>
    </citation>
    <scope>NUCLEOTIDE SEQUENCE [LARGE SCALE GENOMIC DNA]</scope>
    <source>
        <strain evidence="2 3">DSM 45554</strain>
    </source>
</reference>
<evidence type="ECO:0008006" key="4">
    <source>
        <dbReference type="Google" id="ProtNLM"/>
    </source>
</evidence>
<feature type="signal peptide" evidence="1">
    <location>
        <begin position="1"/>
        <end position="21"/>
    </location>
</feature>
<gene>
    <name evidence="2" type="ORF">J2S48_000110</name>
</gene>
<feature type="chain" id="PRO_5047415089" description="Secreted protein" evidence="1">
    <location>
        <begin position="22"/>
        <end position="178"/>
    </location>
</feature>
<evidence type="ECO:0000256" key="1">
    <source>
        <dbReference type="SAM" id="SignalP"/>
    </source>
</evidence>
<sequence length="178" mass="18069">MKRYIYAIASTVLLAAVGLVAAPSATATATPTVVNCVGDSVGTYDPGVTNVAQTLEVEGHDEASCVSLTHPTLTSFTADYSGEVTKSCATLFGGGSGTQTIFWNGSSTMTSAWSWSSTSTTVNGTYVLTVTGPITSGVLAGSTLTQVVTFVTLDLGACSRPGGLTGYDAPSTWIFSGL</sequence>
<name>A0ABU2CGY5_9MICO</name>
<proteinExistence type="predicted"/>
<evidence type="ECO:0000313" key="2">
    <source>
        <dbReference type="EMBL" id="MDR7380595.1"/>
    </source>
</evidence>